<dbReference type="HAMAP" id="MF_00500">
    <property type="entry name" value="Ribosomal_bS20"/>
    <property type="match status" value="1"/>
</dbReference>
<feature type="region of interest" description="Disordered" evidence="9">
    <location>
        <begin position="1"/>
        <end position="25"/>
    </location>
</feature>
<protein>
    <recommendedName>
        <fullName evidence="7 8">Small ribosomal subunit protein bS20</fullName>
    </recommendedName>
</protein>
<evidence type="ECO:0000313" key="10">
    <source>
        <dbReference type="EMBL" id="RSU15207.1"/>
    </source>
</evidence>
<dbReference type="GO" id="GO:0005829">
    <property type="term" value="C:cytosol"/>
    <property type="evidence" value="ECO:0007669"/>
    <property type="project" value="TreeGrafter"/>
</dbReference>
<dbReference type="PANTHER" id="PTHR33398">
    <property type="entry name" value="30S RIBOSOMAL PROTEIN S20"/>
    <property type="match status" value="1"/>
</dbReference>
<dbReference type="GO" id="GO:0006412">
    <property type="term" value="P:translation"/>
    <property type="evidence" value="ECO:0007669"/>
    <property type="project" value="UniProtKB-UniRule"/>
</dbReference>
<evidence type="ECO:0000256" key="5">
    <source>
        <dbReference type="ARBA" id="ARBA00022980"/>
    </source>
</evidence>
<dbReference type="Proteomes" id="UP000287605">
    <property type="component" value="Unassembled WGS sequence"/>
</dbReference>
<dbReference type="InterPro" id="IPR036510">
    <property type="entry name" value="Ribosomal_bS20_sf"/>
</dbReference>
<keyword evidence="4 8" id="KW-0694">RNA-binding</keyword>
<keyword evidence="3 8" id="KW-0699">rRNA-binding</keyword>
<evidence type="ECO:0000256" key="2">
    <source>
        <dbReference type="ARBA" id="ARBA00007634"/>
    </source>
</evidence>
<dbReference type="GO" id="GO:0003735">
    <property type="term" value="F:structural constituent of ribosome"/>
    <property type="evidence" value="ECO:0007669"/>
    <property type="project" value="InterPro"/>
</dbReference>
<dbReference type="InterPro" id="IPR002583">
    <property type="entry name" value="Ribosomal_bS20"/>
</dbReference>
<evidence type="ECO:0000256" key="1">
    <source>
        <dbReference type="ARBA" id="ARBA00003134"/>
    </source>
</evidence>
<dbReference type="Pfam" id="PF01649">
    <property type="entry name" value="Ribosomal_S20p"/>
    <property type="match status" value="1"/>
</dbReference>
<evidence type="ECO:0000256" key="9">
    <source>
        <dbReference type="SAM" id="MobiDB-lite"/>
    </source>
</evidence>
<dbReference type="AlphaFoldDB" id="A0A430B4D9"/>
<evidence type="ECO:0000256" key="4">
    <source>
        <dbReference type="ARBA" id="ARBA00022884"/>
    </source>
</evidence>
<evidence type="ECO:0000256" key="8">
    <source>
        <dbReference type="HAMAP-Rule" id="MF_00500"/>
    </source>
</evidence>
<dbReference type="GO" id="GO:0070181">
    <property type="term" value="F:small ribosomal subunit rRNA binding"/>
    <property type="evidence" value="ECO:0007669"/>
    <property type="project" value="TreeGrafter"/>
</dbReference>
<feature type="compositionally biased region" description="Polar residues" evidence="9">
    <location>
        <begin position="16"/>
        <end position="25"/>
    </location>
</feature>
<evidence type="ECO:0000313" key="11">
    <source>
        <dbReference type="Proteomes" id="UP000287605"/>
    </source>
</evidence>
<evidence type="ECO:0000256" key="7">
    <source>
        <dbReference type="ARBA" id="ARBA00035136"/>
    </source>
</evidence>
<comment type="function">
    <text evidence="1 8">Binds directly to 16S ribosomal RNA.</text>
</comment>
<name>A0A430B4D9_9ENTE</name>
<comment type="similarity">
    <text evidence="2 8">Belongs to the bacterial ribosomal protein bS20 family.</text>
</comment>
<evidence type="ECO:0000256" key="3">
    <source>
        <dbReference type="ARBA" id="ARBA00022730"/>
    </source>
</evidence>
<gene>
    <name evidence="8" type="primary">rpsT</name>
    <name evidence="10" type="ORF">CBF29_02415</name>
</gene>
<dbReference type="SUPFAM" id="SSF46992">
    <property type="entry name" value="Ribosomal protein S20"/>
    <property type="match status" value="1"/>
</dbReference>
<dbReference type="EMBL" id="NGKA01000002">
    <property type="protein sequence ID" value="RSU15207.1"/>
    <property type="molecule type" value="Genomic_DNA"/>
</dbReference>
<dbReference type="FunFam" id="1.20.58.110:FF:000001">
    <property type="entry name" value="30S ribosomal protein S20"/>
    <property type="match status" value="1"/>
</dbReference>
<organism evidence="10 11">
    <name type="scientific">Vagococcus elongatus</name>
    <dbReference type="NCBI Taxonomy" id="180344"/>
    <lineage>
        <taxon>Bacteria</taxon>
        <taxon>Bacillati</taxon>
        <taxon>Bacillota</taxon>
        <taxon>Bacilli</taxon>
        <taxon>Lactobacillales</taxon>
        <taxon>Enterococcaceae</taxon>
        <taxon>Vagococcus</taxon>
    </lineage>
</organism>
<dbReference type="GO" id="GO:0015935">
    <property type="term" value="C:small ribosomal subunit"/>
    <property type="evidence" value="ECO:0007669"/>
    <property type="project" value="TreeGrafter"/>
</dbReference>
<dbReference type="Gene3D" id="1.20.58.110">
    <property type="entry name" value="Ribosomal protein S20"/>
    <property type="match status" value="1"/>
</dbReference>
<keyword evidence="6 8" id="KW-0687">Ribonucleoprotein</keyword>
<keyword evidence="11" id="KW-1185">Reference proteome</keyword>
<dbReference type="NCBIfam" id="TIGR00029">
    <property type="entry name" value="S20"/>
    <property type="match status" value="1"/>
</dbReference>
<comment type="caution">
    <text evidence="10">The sequence shown here is derived from an EMBL/GenBank/DDBJ whole genome shotgun (WGS) entry which is preliminary data.</text>
</comment>
<evidence type="ECO:0000256" key="6">
    <source>
        <dbReference type="ARBA" id="ARBA00023274"/>
    </source>
</evidence>
<sequence>MPNIESAIKRVRTTEKTNTLNSSQKASMRTAIKNFEKAIETGADNVADLQKTANKAIDMAESKGLIHKNKAARDKSRLHAKMMTATNK</sequence>
<dbReference type="RefSeq" id="WP_126806920.1">
    <property type="nucleotide sequence ID" value="NZ_NGKA01000002.1"/>
</dbReference>
<reference evidence="10 11" key="1">
    <citation type="submission" date="2017-05" db="EMBL/GenBank/DDBJ databases">
        <title>Vagococcus spp. assemblies.</title>
        <authorList>
            <person name="Gulvik C.A."/>
        </authorList>
    </citation>
    <scope>NUCLEOTIDE SEQUENCE [LARGE SCALE GENOMIC DNA]</scope>
    <source>
        <strain evidence="10 11">CCUG 51432</strain>
    </source>
</reference>
<dbReference type="OrthoDB" id="9808392at2"/>
<keyword evidence="5 8" id="KW-0689">Ribosomal protein</keyword>
<dbReference type="PANTHER" id="PTHR33398:SF1">
    <property type="entry name" value="SMALL RIBOSOMAL SUBUNIT PROTEIN BS20C"/>
    <property type="match status" value="1"/>
</dbReference>
<proteinExistence type="inferred from homology"/>
<accession>A0A430B4D9</accession>